<dbReference type="Proteomes" id="UP000009097">
    <property type="component" value="Unassembled WGS sequence"/>
</dbReference>
<gene>
    <name evidence="14" type="ORF">FOXG_03098</name>
</gene>
<reference evidence="14" key="1">
    <citation type="submission" date="2007-04" db="EMBL/GenBank/DDBJ databases">
        <authorList>
            <consortium name="The Broad Institute Genome Sequencing Platform"/>
            <person name="Birren B."/>
            <person name="Lander E."/>
            <person name="Galagan J."/>
            <person name="Nusbaum C."/>
            <person name="Devon K."/>
            <person name="Ma L.-J."/>
            <person name="Jaffe D."/>
            <person name="Butler J."/>
            <person name="Alvarez P."/>
            <person name="Gnerre S."/>
            <person name="Grabherr M."/>
            <person name="Kleber M."/>
            <person name="Mauceli E."/>
            <person name="Brockman W."/>
            <person name="MacCallum I.A."/>
            <person name="Young S."/>
            <person name="LaButti K."/>
            <person name="DeCaprio D."/>
            <person name="Crawford M."/>
            <person name="Koehrsen M."/>
            <person name="Engels R."/>
            <person name="Montgomery P."/>
            <person name="Pearson M."/>
            <person name="Howarth C."/>
            <person name="Larson L."/>
            <person name="White J."/>
            <person name="O'Leary S."/>
            <person name="Kodira C."/>
            <person name="Zeng Q."/>
            <person name="Yandava C."/>
            <person name="Alvarado L."/>
            <person name="Kistler C."/>
            <person name="Shim W.-B."/>
            <person name="Kang S."/>
            <person name="Woloshuk C."/>
        </authorList>
    </citation>
    <scope>NUCLEOTIDE SEQUENCE</scope>
    <source>
        <strain evidence="14">4287</strain>
    </source>
</reference>
<organism evidence="14 15">
    <name type="scientific">Fusarium oxysporum f. sp. lycopersici (strain 4287 / CBS 123668 / FGSC 9935 / NRRL 34936)</name>
    <name type="common">Fusarium vascular wilt of tomato</name>
    <dbReference type="NCBI Taxonomy" id="426428"/>
    <lineage>
        <taxon>Eukaryota</taxon>
        <taxon>Fungi</taxon>
        <taxon>Dikarya</taxon>
        <taxon>Ascomycota</taxon>
        <taxon>Pezizomycotina</taxon>
        <taxon>Sordariomycetes</taxon>
        <taxon>Hypocreomycetidae</taxon>
        <taxon>Hypocreales</taxon>
        <taxon>Nectriaceae</taxon>
        <taxon>Fusarium</taxon>
        <taxon>Fusarium oxysporum species complex</taxon>
    </lineage>
</organism>
<feature type="compositionally biased region" description="Low complexity" evidence="12">
    <location>
        <begin position="63"/>
        <end position="75"/>
    </location>
</feature>
<dbReference type="InterPro" id="IPR043024">
    <property type="entry name" value="KA1_sf_fungal"/>
</dbReference>
<feature type="compositionally biased region" description="Polar residues" evidence="12">
    <location>
        <begin position="708"/>
        <end position="722"/>
    </location>
</feature>
<evidence type="ECO:0000256" key="2">
    <source>
        <dbReference type="ARBA" id="ARBA00012513"/>
    </source>
</evidence>
<evidence type="ECO:0000256" key="5">
    <source>
        <dbReference type="ARBA" id="ARBA00022679"/>
    </source>
</evidence>
<reference evidence="14" key="2">
    <citation type="journal article" date="2010" name="Nature">
        <title>Comparative genomics reveals mobile pathogenicity chromosomes in Fusarium.</title>
        <authorList>
            <person name="Ma L.J."/>
            <person name="van der Does H.C."/>
            <person name="Borkovich K.A."/>
            <person name="Coleman J.J."/>
            <person name="Daboussi M.J."/>
            <person name="Di Pietro A."/>
            <person name="Dufresne M."/>
            <person name="Freitag M."/>
            <person name="Grabherr M."/>
            <person name="Henrissat B."/>
            <person name="Houterman P.M."/>
            <person name="Kang S."/>
            <person name="Shim W.B."/>
            <person name="Woloshuk C."/>
            <person name="Xie X."/>
            <person name="Xu J.R."/>
            <person name="Antoniw J."/>
            <person name="Baker S.E."/>
            <person name="Bluhm B.H."/>
            <person name="Breakspear A."/>
            <person name="Brown D.W."/>
            <person name="Butchko R.A."/>
            <person name="Chapman S."/>
            <person name="Coulson R."/>
            <person name="Coutinho P.M."/>
            <person name="Danchin E.G."/>
            <person name="Diener A."/>
            <person name="Gale L.R."/>
            <person name="Gardiner D.M."/>
            <person name="Goff S."/>
            <person name="Hammond-Kosack K.E."/>
            <person name="Hilburn K."/>
            <person name="Hua-Van A."/>
            <person name="Jonkers W."/>
            <person name="Kazan K."/>
            <person name="Kodira C.D."/>
            <person name="Koehrsen M."/>
            <person name="Kumar L."/>
            <person name="Lee Y.H."/>
            <person name="Li L."/>
            <person name="Manners J.M."/>
            <person name="Miranda-Saavedra D."/>
            <person name="Mukherjee M."/>
            <person name="Park G."/>
            <person name="Park J."/>
            <person name="Park S.Y."/>
            <person name="Proctor R.H."/>
            <person name="Regev A."/>
            <person name="Ruiz-Roldan M.C."/>
            <person name="Sain D."/>
            <person name="Sakthikumar S."/>
            <person name="Sykes S."/>
            <person name="Schwartz D.C."/>
            <person name="Turgeon B.G."/>
            <person name="Wapinski I."/>
            <person name="Yoder O."/>
            <person name="Young S."/>
            <person name="Zeng Q."/>
            <person name="Zhou S."/>
            <person name="Galagan J."/>
            <person name="Cuomo C.A."/>
            <person name="Kistler H.C."/>
            <person name="Rep M."/>
        </authorList>
    </citation>
    <scope>NUCLEOTIDE SEQUENCE [LARGE SCALE GENOMIC DNA]</scope>
    <source>
        <strain evidence="14">4287</strain>
    </source>
</reference>
<keyword evidence="8 11" id="KW-0067">ATP-binding</keyword>
<dbReference type="GO" id="GO:0004674">
    <property type="term" value="F:protein serine/threonine kinase activity"/>
    <property type="evidence" value="ECO:0007669"/>
    <property type="project" value="UniProtKB-KW"/>
</dbReference>
<evidence type="ECO:0000256" key="4">
    <source>
        <dbReference type="ARBA" id="ARBA00022553"/>
    </source>
</evidence>
<protein>
    <recommendedName>
        <fullName evidence="2">non-specific serine/threonine protein kinase</fullName>
        <ecNumber evidence="2">2.7.11.1</ecNumber>
    </recommendedName>
</protein>
<dbReference type="InterPro" id="IPR031850">
    <property type="entry name" value="Fungal_KA1_dom"/>
</dbReference>
<dbReference type="InterPro" id="IPR017441">
    <property type="entry name" value="Protein_kinase_ATP_BS"/>
</dbReference>
<dbReference type="Pfam" id="PF00069">
    <property type="entry name" value="Pkinase"/>
    <property type="match status" value="1"/>
</dbReference>
<evidence type="ECO:0000256" key="6">
    <source>
        <dbReference type="ARBA" id="ARBA00022741"/>
    </source>
</evidence>
<dbReference type="InterPro" id="IPR011009">
    <property type="entry name" value="Kinase-like_dom_sf"/>
</dbReference>
<dbReference type="InterPro" id="IPR000719">
    <property type="entry name" value="Prot_kinase_dom"/>
</dbReference>
<dbReference type="GeneID" id="28945243"/>
<proteinExistence type="inferred from homology"/>
<comment type="catalytic activity">
    <reaction evidence="9">
        <text>L-threonyl-[protein] + ATP = O-phospho-L-threonyl-[protein] + ADP + H(+)</text>
        <dbReference type="Rhea" id="RHEA:46608"/>
        <dbReference type="Rhea" id="RHEA-COMP:11060"/>
        <dbReference type="Rhea" id="RHEA-COMP:11605"/>
        <dbReference type="ChEBI" id="CHEBI:15378"/>
        <dbReference type="ChEBI" id="CHEBI:30013"/>
        <dbReference type="ChEBI" id="CHEBI:30616"/>
        <dbReference type="ChEBI" id="CHEBI:61977"/>
        <dbReference type="ChEBI" id="CHEBI:456216"/>
        <dbReference type="EC" id="2.7.11.1"/>
    </reaction>
</comment>
<feature type="compositionally biased region" description="Polar residues" evidence="12">
    <location>
        <begin position="475"/>
        <end position="487"/>
    </location>
</feature>
<dbReference type="EC" id="2.7.11.1" evidence="2"/>
<sequence>MADTMVSTVRSPLSEASNRINSNYPTQEGQRHKPRYDRPNSSIVNNTARTNYGHPTAYFSGRPPTQQQPTVSTPQEQATLKPPSEMDDERRHSAASYDSSGSGRSKKNYKTHIGPWQLGRTLGKGSSARVRLCRHTGTNQLAAVKIVNRRMAYLVQDSSLAALSKWDNNLPEQIDGEMRVPMAIEREVAILKLIEHPNIMKLYDIWENRSEVADLQIKIADFGMAALHQTDTHQLATACGSPHYAAPELLKNRQYRGDRADIWSMGVILFAMLSATLPFDDPDLRVMMARTKKGQYEMPSFLSLEAEDLIRRMLQVNPDRRITLKDIWRHPLIRKYAYLDNLSDINSQPPDIRKGFQYTPVPTKDVDPQLVRQLRSMWHMFSENDLKLKLTCDEPNDQKAFYWLLYHYREQQLEDFKPELAHSTSDYHHMKPGTWKKRVSTCEFAQPSGNGHGRSISRFTVISNATEPEPALNQEPFQTEQNGSYTGQPKRLRSGSGARRGRRTSTRNSTTGRLQSSRGSLSSMHSSRQGTPHARSLRHKRGVDFTHVRKRSTSSSNRNRSGSMPPYVTEQGSTYQIEMIRSHTPELPSLPSGVLPKLADGQEPQQRSSGQALRITLGSRYASEIFKEELRHFSSNIAKDCDEAFKSSLIEEDSIAGSLTEPDHTQYESTPFSFTIDAPEDSAPDLLELSNKSFSNRPLPPLPTPTPSYNGNSLAPTPTGSRPVTGESYSEELRAEQVKVAQPVVLTRHAERRVVSAPTYTQKHKRSAALPSINEAGAAAGDKARIVSAPPHTPTKKGVDRIRGIEYLSQVENSIRVVHSPGDESPVKIPEPLNVRKKVPEPEQQNSAPAAQLREPDSASQRSVDGGTTATTLSLEPPSHDAQAVTKKKKMSWFKRSSKVESEPSRESVEWQDCTSYLTSSDGKRSDSTSTEAPTKKKTFHFSFWKSNKQRDSIMSIARPDQKEERPSLEFNTMGKTHVSAKVSQSKWHESGSGPVRNIEVKQNWLARLFRVKPATDHICMTISRRRARQEVTILLREWRKYGIRDIQVDKQRNIVFARIAAKNCEWYLDMIAAPELTETLVLNLKEVSFAAEVITVIEHGKKQPLSIIRFTQERGAASSFHRVVDTMNMIFDARALVVADRNKRKMMIKTLNS</sequence>
<feature type="compositionally biased region" description="Low complexity" evidence="12">
    <location>
        <begin position="506"/>
        <end position="530"/>
    </location>
</feature>
<feature type="compositionally biased region" description="Polar residues" evidence="12">
    <location>
        <begin position="39"/>
        <end position="50"/>
    </location>
</feature>
<evidence type="ECO:0000256" key="7">
    <source>
        <dbReference type="ARBA" id="ARBA00022777"/>
    </source>
</evidence>
<feature type="domain" description="Protein kinase" evidence="13">
    <location>
        <begin position="116"/>
        <end position="333"/>
    </location>
</feature>
<evidence type="ECO:0000256" key="3">
    <source>
        <dbReference type="ARBA" id="ARBA00022527"/>
    </source>
</evidence>
<keyword evidence="4" id="KW-0597">Phosphoprotein</keyword>
<feature type="region of interest" description="Disordered" evidence="12">
    <location>
        <begin position="659"/>
        <end position="730"/>
    </location>
</feature>
<dbReference type="SUPFAM" id="SSF56112">
    <property type="entry name" value="Protein kinase-like (PK-like)"/>
    <property type="match status" value="1"/>
</dbReference>
<comment type="similarity">
    <text evidence="1">Belongs to the protein kinase superfamily. CAMK Ser/Thr protein kinase family. NIM1 subfamily.</text>
</comment>
<dbReference type="OrthoDB" id="504170at2759"/>
<evidence type="ECO:0000256" key="12">
    <source>
        <dbReference type="SAM" id="MobiDB-lite"/>
    </source>
</evidence>
<dbReference type="EMBL" id="DS231698">
    <property type="protein sequence ID" value="KNA98890.1"/>
    <property type="molecule type" value="Genomic_DNA"/>
</dbReference>
<dbReference type="PANTHER" id="PTHR24346">
    <property type="entry name" value="MAP/MICROTUBULE AFFINITY-REGULATING KINASE"/>
    <property type="match status" value="1"/>
</dbReference>
<dbReference type="Pfam" id="PF16797">
    <property type="entry name" value="Fungal_KA1"/>
    <property type="match status" value="1"/>
</dbReference>
<keyword evidence="5" id="KW-0808">Transferase</keyword>
<dbReference type="PANTHER" id="PTHR24346:SF110">
    <property type="entry name" value="NON-SPECIFIC SERINE_THREONINE PROTEIN KINASE"/>
    <property type="match status" value="1"/>
</dbReference>
<feature type="binding site" evidence="11">
    <location>
        <position position="145"/>
    </location>
    <ligand>
        <name>ATP</name>
        <dbReference type="ChEBI" id="CHEBI:30616"/>
    </ligand>
</feature>
<dbReference type="VEuPathDB" id="FungiDB:FOXG_03098"/>
<dbReference type="PROSITE" id="PS50011">
    <property type="entry name" value="PROTEIN_KINASE_DOM"/>
    <property type="match status" value="1"/>
</dbReference>
<feature type="region of interest" description="Disordered" evidence="12">
    <location>
        <begin position="585"/>
        <end position="612"/>
    </location>
</feature>
<evidence type="ECO:0000256" key="10">
    <source>
        <dbReference type="ARBA" id="ARBA00048679"/>
    </source>
</evidence>
<keyword evidence="6 11" id="KW-0547">Nucleotide-binding</keyword>
<evidence type="ECO:0000313" key="14">
    <source>
        <dbReference type="EMBL" id="KNA98890.1"/>
    </source>
</evidence>
<dbReference type="Gene3D" id="1.10.510.10">
    <property type="entry name" value="Transferase(Phosphotransferase) domain 1"/>
    <property type="match status" value="1"/>
</dbReference>
<dbReference type="Gene3D" id="3.30.200.20">
    <property type="entry name" value="Phosphorylase Kinase, domain 1"/>
    <property type="match status" value="1"/>
</dbReference>
<keyword evidence="3 14" id="KW-0723">Serine/threonine-protein kinase</keyword>
<dbReference type="KEGG" id="fox:FOXG_03098"/>
<dbReference type="AlphaFoldDB" id="A0A0J9UL67"/>
<feature type="region of interest" description="Disordered" evidence="12">
    <location>
        <begin position="470"/>
        <end position="569"/>
    </location>
</feature>
<dbReference type="PROSITE" id="PS00107">
    <property type="entry name" value="PROTEIN_KINASE_ATP"/>
    <property type="match status" value="1"/>
</dbReference>
<feature type="compositionally biased region" description="Basic and acidic residues" evidence="12">
    <location>
        <begin position="898"/>
        <end position="909"/>
    </location>
</feature>
<dbReference type="RefSeq" id="XP_018236936.1">
    <property type="nucleotide sequence ID" value="XM_018380630.1"/>
</dbReference>
<name>A0A0J9UL67_FUSO4</name>
<evidence type="ECO:0000256" key="1">
    <source>
        <dbReference type="ARBA" id="ARBA00010791"/>
    </source>
</evidence>
<feature type="region of interest" description="Disordered" evidence="12">
    <location>
        <begin position="816"/>
        <end position="912"/>
    </location>
</feature>
<dbReference type="GO" id="GO:0005737">
    <property type="term" value="C:cytoplasm"/>
    <property type="evidence" value="ECO:0007669"/>
    <property type="project" value="TreeGrafter"/>
</dbReference>
<dbReference type="GO" id="GO:0005524">
    <property type="term" value="F:ATP binding"/>
    <property type="evidence" value="ECO:0007669"/>
    <property type="project" value="UniProtKB-UniRule"/>
</dbReference>
<dbReference type="Gene3D" id="3.30.310.220">
    <property type="entry name" value="Fungal kinase associated-1 domain"/>
    <property type="match status" value="2"/>
</dbReference>
<keyword evidence="7 14" id="KW-0418">Kinase</keyword>
<evidence type="ECO:0000256" key="11">
    <source>
        <dbReference type="PROSITE-ProRule" id="PRU10141"/>
    </source>
</evidence>
<dbReference type="GO" id="GO:0035556">
    <property type="term" value="P:intracellular signal transduction"/>
    <property type="evidence" value="ECO:0007669"/>
    <property type="project" value="TreeGrafter"/>
</dbReference>
<accession>A0A0J9UL67</accession>
<feature type="region of interest" description="Disordered" evidence="12">
    <location>
        <begin position="1"/>
        <end position="111"/>
    </location>
</feature>
<feature type="compositionally biased region" description="Basic residues" evidence="12">
    <location>
        <begin position="886"/>
        <end position="897"/>
    </location>
</feature>
<feature type="compositionally biased region" description="Polar residues" evidence="12">
    <location>
        <begin position="1"/>
        <end position="28"/>
    </location>
</feature>
<evidence type="ECO:0000256" key="9">
    <source>
        <dbReference type="ARBA" id="ARBA00047899"/>
    </source>
</evidence>
<evidence type="ECO:0000313" key="15">
    <source>
        <dbReference type="Proteomes" id="UP000009097"/>
    </source>
</evidence>
<comment type="catalytic activity">
    <reaction evidence="10">
        <text>L-seryl-[protein] + ATP = O-phospho-L-seryl-[protein] + ADP + H(+)</text>
        <dbReference type="Rhea" id="RHEA:17989"/>
        <dbReference type="Rhea" id="RHEA-COMP:9863"/>
        <dbReference type="Rhea" id="RHEA-COMP:11604"/>
        <dbReference type="ChEBI" id="CHEBI:15378"/>
        <dbReference type="ChEBI" id="CHEBI:29999"/>
        <dbReference type="ChEBI" id="CHEBI:30616"/>
        <dbReference type="ChEBI" id="CHEBI:83421"/>
        <dbReference type="ChEBI" id="CHEBI:456216"/>
        <dbReference type="EC" id="2.7.11.1"/>
    </reaction>
</comment>
<feature type="compositionally biased region" description="Polar residues" evidence="12">
    <location>
        <begin position="858"/>
        <end position="874"/>
    </location>
</feature>
<evidence type="ECO:0000256" key="8">
    <source>
        <dbReference type="ARBA" id="ARBA00022840"/>
    </source>
</evidence>
<feature type="compositionally biased region" description="Low complexity" evidence="12">
    <location>
        <begin position="553"/>
        <end position="563"/>
    </location>
</feature>
<evidence type="ECO:0000259" key="13">
    <source>
        <dbReference type="PROSITE" id="PS50011"/>
    </source>
</evidence>